<sequence>MTDEALQQIWKTYQDAWSDVPAERCAELLRTTLSDDIAFSNPDSGGQGIESMIAHVQDFQKQYPGCYFRSNVLRQQHGQLLASWTLFDRDDAPLVNGFSYGRFDEESNRLTQLAGFWKL</sequence>
<organism evidence="1 2">
    <name type="scientific">Terriglobus aquaticus</name>
    <dbReference type="NCBI Taxonomy" id="940139"/>
    <lineage>
        <taxon>Bacteria</taxon>
        <taxon>Pseudomonadati</taxon>
        <taxon>Acidobacteriota</taxon>
        <taxon>Terriglobia</taxon>
        <taxon>Terriglobales</taxon>
        <taxon>Acidobacteriaceae</taxon>
        <taxon>Terriglobus</taxon>
    </lineage>
</organism>
<proteinExistence type="predicted"/>
<protein>
    <recommendedName>
        <fullName evidence="3">SnoaL-like domain-containing protein</fullName>
    </recommendedName>
</protein>
<comment type="caution">
    <text evidence="1">The sequence shown here is derived from an EMBL/GenBank/DDBJ whole genome shotgun (WGS) entry which is preliminary data.</text>
</comment>
<evidence type="ECO:0008006" key="3">
    <source>
        <dbReference type="Google" id="ProtNLM"/>
    </source>
</evidence>
<dbReference type="InterPro" id="IPR032710">
    <property type="entry name" value="NTF2-like_dom_sf"/>
</dbReference>
<name>A0ABW9KH98_9BACT</name>
<evidence type="ECO:0000313" key="1">
    <source>
        <dbReference type="EMBL" id="MFN2974350.1"/>
    </source>
</evidence>
<dbReference type="Gene3D" id="3.10.450.50">
    <property type="match status" value="1"/>
</dbReference>
<dbReference type="RefSeq" id="WP_263414084.1">
    <property type="nucleotide sequence ID" value="NZ_BAABBH010000001.1"/>
</dbReference>
<gene>
    <name evidence="1" type="ORF">ACK2TP_01105</name>
</gene>
<evidence type="ECO:0000313" key="2">
    <source>
        <dbReference type="Proteomes" id="UP001634747"/>
    </source>
</evidence>
<reference evidence="1 2" key="1">
    <citation type="submission" date="2024-12" db="EMBL/GenBank/DDBJ databases">
        <authorList>
            <person name="Lee Y."/>
        </authorList>
    </citation>
    <scope>NUCLEOTIDE SEQUENCE [LARGE SCALE GENOMIC DNA]</scope>
    <source>
        <strain evidence="1 2">03SUJ4</strain>
    </source>
</reference>
<dbReference type="SUPFAM" id="SSF54427">
    <property type="entry name" value="NTF2-like"/>
    <property type="match status" value="1"/>
</dbReference>
<dbReference type="Proteomes" id="UP001634747">
    <property type="component" value="Unassembled WGS sequence"/>
</dbReference>
<accession>A0ABW9KH98</accession>
<keyword evidence="2" id="KW-1185">Reference proteome</keyword>
<dbReference type="EMBL" id="JBJYXY010000001">
    <property type="protein sequence ID" value="MFN2974350.1"/>
    <property type="molecule type" value="Genomic_DNA"/>
</dbReference>